<evidence type="ECO:0000313" key="1">
    <source>
        <dbReference type="EMBL" id="BAC85176.1"/>
    </source>
</evidence>
<organism evidence="1">
    <name type="scientific">Homo sapiens</name>
    <name type="common">Human</name>
    <dbReference type="NCBI Taxonomy" id="9606"/>
    <lineage>
        <taxon>Eukaryota</taxon>
        <taxon>Metazoa</taxon>
        <taxon>Chordata</taxon>
        <taxon>Craniata</taxon>
        <taxon>Vertebrata</taxon>
        <taxon>Euteleostomi</taxon>
        <taxon>Mammalia</taxon>
        <taxon>Eutheria</taxon>
        <taxon>Euarchontoglires</taxon>
        <taxon>Primates</taxon>
        <taxon>Haplorrhini</taxon>
        <taxon>Catarrhini</taxon>
        <taxon>Hominidae</taxon>
        <taxon>Homo</taxon>
    </lineage>
</organism>
<protein>
    <submittedName>
        <fullName evidence="1">cDNA FLJ26009 fis, clone HRT03250</fullName>
    </submittedName>
</protein>
<dbReference type="EMBL" id="AK129520">
    <property type="protein sequence ID" value="BAC85176.1"/>
    <property type="molecule type" value="mRNA"/>
</dbReference>
<sequence length="152" mass="16624">MPSQPHLSACSVESPGAAARLTQRHLTGVAHGGGQTGTFHMGLLPSRQECAPVSALTLTTTMGRLFSVHWQIWGPCSPCIVYPKGDSEQSASKSKQAFPLLLRKGMEWPLSAWLESSSPAPCMPLWRRNSFWESRPSPCRIRGLCSMRPHGL</sequence>
<accession>Q6ZPD4</accession>
<proteinExistence type="evidence at transcript level"/>
<reference evidence="1" key="1">
    <citation type="submission" date="2003-07" db="EMBL/GenBank/DDBJ databases">
        <title>NEDO human cDNA sequencing project.</title>
        <authorList>
            <person name="Ota T."/>
            <person name="Nakagawa S."/>
            <person name="Senoh A."/>
            <person name="Mizuguchi H."/>
            <person name="Inagaki H."/>
            <person name="Suzuki Y."/>
            <person name="Hata H."/>
            <person name="Nakagawa K."/>
            <person name="Mizuno S."/>
            <person name="Morinaga M."/>
            <person name="Kawamura M."/>
            <person name="Sugiyama T."/>
            <person name="Irie R."/>
            <person name="Otsuki T."/>
            <person name="Sato H."/>
            <person name="Nishikawa T."/>
            <person name="Sugiyama A."/>
            <person name="Kawakami B."/>
            <person name="Nagai K."/>
            <person name="Isogai T."/>
            <person name="Sugano S."/>
        </authorList>
    </citation>
    <scope>NUCLEOTIDE SEQUENCE</scope>
    <source>
        <tissue evidence="1">Heart</tissue>
    </source>
</reference>
<name>Q6ZPD4_HUMAN</name>
<dbReference type="AlphaFoldDB" id="Q6ZPD4"/>